<dbReference type="GO" id="GO:0010890">
    <property type="term" value="P:positive regulation of triglyceride storage"/>
    <property type="evidence" value="ECO:0007669"/>
    <property type="project" value="TreeGrafter"/>
</dbReference>
<dbReference type="OMA" id="GQCNPKT"/>
<keyword evidence="6" id="KW-1185">Reference proteome</keyword>
<evidence type="ECO:0000256" key="1">
    <source>
        <dbReference type="ARBA" id="ARBA00004502"/>
    </source>
</evidence>
<dbReference type="GO" id="GO:0005829">
    <property type="term" value="C:cytosol"/>
    <property type="evidence" value="ECO:0007669"/>
    <property type="project" value="TreeGrafter"/>
</dbReference>
<dbReference type="PANTHER" id="PTHR14024">
    <property type="entry name" value="PERILIPIN"/>
    <property type="match status" value="1"/>
</dbReference>
<reference evidence="5 6" key="1">
    <citation type="journal article" date="2014" name="Nat. Commun.">
        <title>Molecular traces of alternative social organization in a termite genome.</title>
        <authorList>
            <person name="Terrapon N."/>
            <person name="Li C."/>
            <person name="Robertson H.M."/>
            <person name="Ji L."/>
            <person name="Meng X."/>
            <person name="Booth W."/>
            <person name="Chen Z."/>
            <person name="Childers C.P."/>
            <person name="Glastad K.M."/>
            <person name="Gokhale K."/>
            <person name="Gowin J."/>
            <person name="Gronenberg W."/>
            <person name="Hermansen R.A."/>
            <person name="Hu H."/>
            <person name="Hunt B.G."/>
            <person name="Huylmans A.K."/>
            <person name="Khalil S.M."/>
            <person name="Mitchell R.D."/>
            <person name="Munoz-Torres M.C."/>
            <person name="Mustard J.A."/>
            <person name="Pan H."/>
            <person name="Reese J.T."/>
            <person name="Scharf M.E."/>
            <person name="Sun F."/>
            <person name="Vogel H."/>
            <person name="Xiao J."/>
            <person name="Yang W."/>
            <person name="Yang Z."/>
            <person name="Yang Z."/>
            <person name="Zhou J."/>
            <person name="Zhu J."/>
            <person name="Brent C.S."/>
            <person name="Elsik C.G."/>
            <person name="Goodisman M.A."/>
            <person name="Liberles D.A."/>
            <person name="Roe R.M."/>
            <person name="Vargo E.L."/>
            <person name="Vilcinskas A."/>
            <person name="Wang J."/>
            <person name="Bornberg-Bauer E."/>
            <person name="Korb J."/>
            <person name="Zhang G."/>
            <person name="Liebig J."/>
        </authorList>
    </citation>
    <scope>NUCLEOTIDE SEQUENCE [LARGE SCALE GENOMIC DNA]</scope>
    <source>
        <tissue evidence="5">Whole organism</tissue>
    </source>
</reference>
<dbReference type="Gene3D" id="1.20.120.340">
    <property type="entry name" value="Flagellar protein FliS"/>
    <property type="match status" value="1"/>
</dbReference>
<organism evidence="5 6">
    <name type="scientific">Zootermopsis nevadensis</name>
    <name type="common">Dampwood termite</name>
    <dbReference type="NCBI Taxonomy" id="136037"/>
    <lineage>
        <taxon>Eukaryota</taxon>
        <taxon>Metazoa</taxon>
        <taxon>Ecdysozoa</taxon>
        <taxon>Arthropoda</taxon>
        <taxon>Hexapoda</taxon>
        <taxon>Insecta</taxon>
        <taxon>Pterygota</taxon>
        <taxon>Neoptera</taxon>
        <taxon>Polyneoptera</taxon>
        <taxon>Dictyoptera</taxon>
        <taxon>Blattodea</taxon>
        <taxon>Blattoidea</taxon>
        <taxon>Termitoidae</taxon>
        <taxon>Termopsidae</taxon>
        <taxon>Zootermopsis</taxon>
    </lineage>
</organism>
<comment type="similarity">
    <text evidence="2 4">Belongs to the perilipin family.</text>
</comment>
<keyword evidence="3" id="KW-0551">Lipid droplet</keyword>
<dbReference type="InterPro" id="IPR004279">
    <property type="entry name" value="Perilipin"/>
</dbReference>
<dbReference type="eggNOG" id="ENOG502R5ZP">
    <property type="taxonomic scope" value="Eukaryota"/>
</dbReference>
<dbReference type="EMBL" id="KK852417">
    <property type="protein sequence ID" value="KDR24318.1"/>
    <property type="molecule type" value="Genomic_DNA"/>
</dbReference>
<dbReference type="GO" id="GO:0019915">
    <property type="term" value="P:lipid storage"/>
    <property type="evidence" value="ECO:0007669"/>
    <property type="project" value="TreeGrafter"/>
</dbReference>
<protein>
    <submittedName>
        <fullName evidence="5">Lipid storage droplets surface-binding protein 1</fullName>
    </submittedName>
</protein>
<dbReference type="FunCoup" id="A0A067RMQ2">
    <property type="interactions" value="1"/>
</dbReference>
<accession>A0A067RMQ2</accession>
<dbReference type="Proteomes" id="UP000027135">
    <property type="component" value="Unassembled WGS sequence"/>
</dbReference>
<evidence type="ECO:0000256" key="2">
    <source>
        <dbReference type="ARBA" id="ARBA00006311"/>
    </source>
</evidence>
<dbReference type="SUPFAM" id="SSF109775">
    <property type="entry name" value="Mannose-6-phosphate receptor binding protein 1 (Tip47), C-terminal domain"/>
    <property type="match status" value="1"/>
</dbReference>
<evidence type="ECO:0000256" key="4">
    <source>
        <dbReference type="PIRNR" id="PIRNR036881"/>
    </source>
</evidence>
<dbReference type="GO" id="GO:0005811">
    <property type="term" value="C:lipid droplet"/>
    <property type="evidence" value="ECO:0007669"/>
    <property type="project" value="UniProtKB-SubCell"/>
</dbReference>
<sequence>MFRSARRKRGEADMADRQQFPHLVSVTRIVKLPIVETSWHLATDVYARIKKSNSLVSWGLNTAESSVQVALETTLPAMIVLERPFALIDSLLCKSLDIVEERVPLVTLPPIQIYETTKRYVSKAVVLPVLHRADSVKQFGLSQANSAVLRLDGVINVADKYVDEYLPGATSEENHEANNFVSSSRNNKALQTFHRVDRLSRKLQRRLTQRTVAEVKAFRQYSEDALRFLLFTAELLVKDPKALKEKVVALWAELSKDEPENQQRPANLEQLTVMVTRELARRVVHLINYSQEGISTLPQTISQSLHIAADYCTQLTDIVVKVAHLGEMKEVAFARARIQINKIQALLKEINEYASQLLEHPLFTRHVQRLPLTHFRKRDEMLLNFKKTVQLLQPQIFQLLTKNQRKALSMIQLPPHPPINFRKSSVYLI</sequence>
<name>A0A067RMQ2_ZOONE</name>
<dbReference type="STRING" id="136037.A0A067RMQ2"/>
<dbReference type="AlphaFoldDB" id="A0A067RMQ2"/>
<evidence type="ECO:0000313" key="6">
    <source>
        <dbReference type="Proteomes" id="UP000027135"/>
    </source>
</evidence>
<gene>
    <name evidence="5" type="ORF">L798_04805</name>
</gene>
<comment type="subcellular location">
    <subcellularLocation>
        <location evidence="1">Lipid droplet</location>
    </subcellularLocation>
</comment>
<evidence type="ECO:0000313" key="5">
    <source>
        <dbReference type="EMBL" id="KDR24318.1"/>
    </source>
</evidence>
<evidence type="ECO:0000256" key="3">
    <source>
        <dbReference type="ARBA" id="ARBA00022677"/>
    </source>
</evidence>
<dbReference type="PIRSF" id="PIRSF036881">
    <property type="entry name" value="PAT"/>
    <property type="match status" value="1"/>
</dbReference>
<dbReference type="PANTHER" id="PTHR14024:SF49">
    <property type="entry name" value="LIPID STORAGE DROPLETS SURFACE-BINDING PROTEIN 1"/>
    <property type="match status" value="1"/>
</dbReference>
<proteinExistence type="inferred from homology"/>
<dbReference type="Pfam" id="PF03036">
    <property type="entry name" value="Perilipin"/>
    <property type="match status" value="2"/>
</dbReference>
<dbReference type="InParanoid" id="A0A067RMQ2"/>